<name>A0A2S5A5T5_9SPHI</name>
<accession>A0A2S5A5T5</accession>
<dbReference type="RefSeq" id="WP_103788092.1">
    <property type="nucleotide sequence ID" value="NZ_PQVF01000003.1"/>
</dbReference>
<organism evidence="1 2">
    <name type="scientific">Solitalea longa</name>
    <dbReference type="NCBI Taxonomy" id="2079460"/>
    <lineage>
        <taxon>Bacteria</taxon>
        <taxon>Pseudomonadati</taxon>
        <taxon>Bacteroidota</taxon>
        <taxon>Sphingobacteriia</taxon>
        <taxon>Sphingobacteriales</taxon>
        <taxon>Sphingobacteriaceae</taxon>
        <taxon>Solitalea</taxon>
    </lineage>
</organism>
<dbReference type="AlphaFoldDB" id="A0A2S5A5T5"/>
<proteinExistence type="predicted"/>
<evidence type="ECO:0000313" key="1">
    <source>
        <dbReference type="EMBL" id="POY37961.1"/>
    </source>
</evidence>
<protein>
    <submittedName>
        <fullName evidence="1">Uncharacterized protein</fullName>
    </submittedName>
</protein>
<reference evidence="1 2" key="1">
    <citation type="submission" date="2018-01" db="EMBL/GenBank/DDBJ databases">
        <authorList>
            <person name="Gaut B.S."/>
            <person name="Morton B.R."/>
            <person name="Clegg M.T."/>
            <person name="Duvall M.R."/>
        </authorList>
    </citation>
    <scope>NUCLEOTIDE SEQUENCE [LARGE SCALE GENOMIC DNA]</scope>
    <source>
        <strain evidence="1 2">HR-AV</strain>
    </source>
</reference>
<sequence length="139" mass="16695">MYKENTGVSNVEFHILKIEKAIGPDRQISKTDYDWILDRELINNFEESMTYATNPKIKLIDNRFLIFSRSDYQFALYDLKLNKDILNIRDPWSEWASKNIWAENGTDYKTDIKDERTDYGLWIKKNLDDKIVEYLKTNR</sequence>
<comment type="caution">
    <text evidence="1">The sequence shown here is derived from an EMBL/GenBank/DDBJ whole genome shotgun (WGS) entry which is preliminary data.</text>
</comment>
<keyword evidence="2" id="KW-1185">Reference proteome</keyword>
<dbReference type="Proteomes" id="UP000236893">
    <property type="component" value="Unassembled WGS sequence"/>
</dbReference>
<gene>
    <name evidence="1" type="ORF">C3K47_05405</name>
</gene>
<evidence type="ECO:0000313" key="2">
    <source>
        <dbReference type="Proteomes" id="UP000236893"/>
    </source>
</evidence>
<dbReference type="EMBL" id="PQVF01000003">
    <property type="protein sequence ID" value="POY37961.1"/>
    <property type="molecule type" value="Genomic_DNA"/>
</dbReference>
<dbReference type="OrthoDB" id="894026at2"/>